<dbReference type="AlphaFoldDB" id="A0A9P9DM30"/>
<dbReference type="InterPro" id="IPR007219">
    <property type="entry name" value="XnlR_reg_dom"/>
</dbReference>
<keyword evidence="4" id="KW-0539">Nucleus</keyword>
<protein>
    <submittedName>
        <fullName evidence="7">Fungal-specific transcription factor domain-containing protein</fullName>
    </submittedName>
</protein>
<feature type="compositionally biased region" description="Polar residues" evidence="5">
    <location>
        <begin position="126"/>
        <end position="163"/>
    </location>
</feature>
<dbReference type="SMART" id="SM00066">
    <property type="entry name" value="GAL4"/>
    <property type="match status" value="1"/>
</dbReference>
<keyword evidence="2" id="KW-0805">Transcription regulation</keyword>
<evidence type="ECO:0000256" key="2">
    <source>
        <dbReference type="ARBA" id="ARBA00023015"/>
    </source>
</evidence>
<dbReference type="InterPro" id="IPR001138">
    <property type="entry name" value="Zn2Cys6_DnaBD"/>
</dbReference>
<feature type="region of interest" description="Disordered" evidence="5">
    <location>
        <begin position="64"/>
        <end position="90"/>
    </location>
</feature>
<evidence type="ECO:0000256" key="1">
    <source>
        <dbReference type="ARBA" id="ARBA00022723"/>
    </source>
</evidence>
<feature type="compositionally biased region" description="Basic and acidic residues" evidence="5">
    <location>
        <begin position="73"/>
        <end position="82"/>
    </location>
</feature>
<dbReference type="SUPFAM" id="SSF57701">
    <property type="entry name" value="Zn2/Cys6 DNA-binding domain"/>
    <property type="match status" value="1"/>
</dbReference>
<evidence type="ECO:0000259" key="6">
    <source>
        <dbReference type="PROSITE" id="PS50048"/>
    </source>
</evidence>
<organism evidence="7 8">
    <name type="scientific">Dactylonectria estremocensis</name>
    <dbReference type="NCBI Taxonomy" id="1079267"/>
    <lineage>
        <taxon>Eukaryota</taxon>
        <taxon>Fungi</taxon>
        <taxon>Dikarya</taxon>
        <taxon>Ascomycota</taxon>
        <taxon>Pezizomycotina</taxon>
        <taxon>Sordariomycetes</taxon>
        <taxon>Hypocreomycetidae</taxon>
        <taxon>Hypocreales</taxon>
        <taxon>Nectriaceae</taxon>
        <taxon>Dactylonectria</taxon>
    </lineage>
</organism>
<comment type="caution">
    <text evidence="7">The sequence shown here is derived from an EMBL/GenBank/DDBJ whole genome shotgun (WGS) entry which is preliminary data.</text>
</comment>
<dbReference type="GO" id="GO:0006351">
    <property type="term" value="P:DNA-templated transcription"/>
    <property type="evidence" value="ECO:0007669"/>
    <property type="project" value="InterPro"/>
</dbReference>
<dbReference type="GO" id="GO:0000981">
    <property type="term" value="F:DNA-binding transcription factor activity, RNA polymerase II-specific"/>
    <property type="evidence" value="ECO:0007669"/>
    <property type="project" value="InterPro"/>
</dbReference>
<feature type="region of interest" description="Disordered" evidence="5">
    <location>
        <begin position="119"/>
        <end position="163"/>
    </location>
</feature>
<dbReference type="CDD" id="cd12148">
    <property type="entry name" value="fungal_TF_MHR"/>
    <property type="match status" value="1"/>
</dbReference>
<dbReference type="Gene3D" id="4.10.240.10">
    <property type="entry name" value="Zn(2)-C6 fungal-type DNA-binding domain"/>
    <property type="match status" value="1"/>
</dbReference>
<evidence type="ECO:0000256" key="4">
    <source>
        <dbReference type="ARBA" id="ARBA00023242"/>
    </source>
</evidence>
<accession>A0A9P9DM30</accession>
<dbReference type="GO" id="GO:0000978">
    <property type="term" value="F:RNA polymerase II cis-regulatory region sequence-specific DNA binding"/>
    <property type="evidence" value="ECO:0007669"/>
    <property type="project" value="TreeGrafter"/>
</dbReference>
<dbReference type="GO" id="GO:0005634">
    <property type="term" value="C:nucleus"/>
    <property type="evidence" value="ECO:0007669"/>
    <property type="project" value="TreeGrafter"/>
</dbReference>
<dbReference type="InterPro" id="IPR051127">
    <property type="entry name" value="Fungal_SecMet_Regulators"/>
</dbReference>
<evidence type="ECO:0000256" key="5">
    <source>
        <dbReference type="SAM" id="MobiDB-lite"/>
    </source>
</evidence>
<gene>
    <name evidence="7" type="ORF">B0J13DRAFT_680386</name>
</gene>
<evidence type="ECO:0000313" key="8">
    <source>
        <dbReference type="Proteomes" id="UP000717696"/>
    </source>
</evidence>
<keyword evidence="1" id="KW-0479">Metal-binding</keyword>
<dbReference type="EMBL" id="JAGMUU010000027">
    <property type="protein sequence ID" value="KAH7121794.1"/>
    <property type="molecule type" value="Genomic_DNA"/>
</dbReference>
<proteinExistence type="predicted"/>
<dbReference type="Pfam" id="PF04082">
    <property type="entry name" value="Fungal_trans"/>
    <property type="match status" value="1"/>
</dbReference>
<keyword evidence="8" id="KW-1185">Reference proteome</keyword>
<dbReference type="Pfam" id="PF00172">
    <property type="entry name" value="Zn_clus"/>
    <property type="match status" value="1"/>
</dbReference>
<evidence type="ECO:0000313" key="7">
    <source>
        <dbReference type="EMBL" id="KAH7121794.1"/>
    </source>
</evidence>
<dbReference type="OrthoDB" id="424974at2759"/>
<reference evidence="7" key="1">
    <citation type="journal article" date="2021" name="Nat. Commun.">
        <title>Genetic determinants of endophytism in the Arabidopsis root mycobiome.</title>
        <authorList>
            <person name="Mesny F."/>
            <person name="Miyauchi S."/>
            <person name="Thiergart T."/>
            <person name="Pickel B."/>
            <person name="Atanasova L."/>
            <person name="Karlsson M."/>
            <person name="Huettel B."/>
            <person name="Barry K.W."/>
            <person name="Haridas S."/>
            <person name="Chen C."/>
            <person name="Bauer D."/>
            <person name="Andreopoulos W."/>
            <person name="Pangilinan J."/>
            <person name="LaButti K."/>
            <person name="Riley R."/>
            <person name="Lipzen A."/>
            <person name="Clum A."/>
            <person name="Drula E."/>
            <person name="Henrissat B."/>
            <person name="Kohler A."/>
            <person name="Grigoriev I.V."/>
            <person name="Martin F.M."/>
            <person name="Hacquard S."/>
        </authorList>
    </citation>
    <scope>NUCLEOTIDE SEQUENCE</scope>
    <source>
        <strain evidence="7">MPI-CAGE-AT-0021</strain>
    </source>
</reference>
<name>A0A9P9DM30_9HYPO</name>
<dbReference type="CDD" id="cd00067">
    <property type="entry name" value="GAL4"/>
    <property type="match status" value="1"/>
</dbReference>
<sequence length="767" mass="85021">MDPPQRTAADARVQGPRPKRLKIDVACENCRAKKIKCDGVRPTCSSCSRKLSLRDNCRYSGNSAVRSQTMEEPSNHGARDENYSSPPVANTQYRPLLADMSNRSSLAYAAIPASQSPLEVRPRPYSVSNQSPAGTTPGSRNTDEIQSQHQVGASVPSATPSGIDSMTAVVDEEAGTREFFGISSAGSFTAQIKKAIDARLGKSTHGPRHVPASSHSVMGAIRTGDAMASDVSYVLPPRRQADHLMELYWYYVDPLYPFLDRQRWTRAYNAIFAGTAIDFDERTFVATLNIVLALSTQLLESQTLEQREQSSNDYFRRAQDLLPMSPWDSGSLELVQCLLVTTQYLQSTYHPHQTWMLVGSAIRTAQSLGLHLPETSADRPDVGERELLRRIWYGCVLMDRMVSVTHGRPAMISGCLATAVPLPMSSPPGSGSGAISTRKDSGYTSFFVESVRLYEIIHKTMIAFYGVSGARHRAKESHSTDHETSDGEDEALDKVVQLDRSLSRWENSLPNHLRWNMLDTTSDEISQRQAVILRMRYIPWPTITIISNVCGSFLHARILLLRPLLCRFCLAQSPTENIKVDDTLQARFVEQGALFCVSTAQSIITTLLQHQTLNSTVGLLPAWWYRVYYVYSAATVLIAATLRPEVFLAADIGRSWGQALSVLKAHEKFGQSARRCVAALHILSSKILQAVPSGAITSGRVNEEVQPGGIYDTAADPELPDLLQRLADEFAPPIEDLNQHDLAEFNFDVNDLSWLTDMQVAWELLNE</sequence>
<dbReference type="PANTHER" id="PTHR47424">
    <property type="entry name" value="REGULATORY PROTEIN GAL4"/>
    <property type="match status" value="1"/>
</dbReference>
<feature type="domain" description="Zn(2)-C6 fungal-type" evidence="6">
    <location>
        <begin position="26"/>
        <end position="59"/>
    </location>
</feature>
<keyword evidence="3" id="KW-0804">Transcription</keyword>
<dbReference type="PROSITE" id="PS50048">
    <property type="entry name" value="ZN2_CY6_FUNGAL_2"/>
    <property type="match status" value="1"/>
</dbReference>
<dbReference type="PANTHER" id="PTHR47424:SF4">
    <property type="entry name" value="ZN(II)2CYS6 TRANSCRIPTION FACTOR (EUROFUNG)"/>
    <property type="match status" value="1"/>
</dbReference>
<dbReference type="SMART" id="SM00906">
    <property type="entry name" value="Fungal_trans"/>
    <property type="match status" value="1"/>
</dbReference>
<dbReference type="GO" id="GO:0000435">
    <property type="term" value="P:positive regulation of transcription from RNA polymerase II promoter by galactose"/>
    <property type="evidence" value="ECO:0007669"/>
    <property type="project" value="TreeGrafter"/>
</dbReference>
<dbReference type="GO" id="GO:0008270">
    <property type="term" value="F:zinc ion binding"/>
    <property type="evidence" value="ECO:0007669"/>
    <property type="project" value="InterPro"/>
</dbReference>
<dbReference type="InterPro" id="IPR036864">
    <property type="entry name" value="Zn2-C6_fun-type_DNA-bd_sf"/>
</dbReference>
<evidence type="ECO:0000256" key="3">
    <source>
        <dbReference type="ARBA" id="ARBA00023163"/>
    </source>
</evidence>
<dbReference type="Proteomes" id="UP000717696">
    <property type="component" value="Unassembled WGS sequence"/>
</dbReference>